<reference evidence="2" key="1">
    <citation type="journal article" date="2015" name="Nature">
        <title>Complex archaea that bridge the gap between prokaryotes and eukaryotes.</title>
        <authorList>
            <person name="Spang A."/>
            <person name="Saw J.H."/>
            <person name="Jorgensen S.L."/>
            <person name="Zaremba-Niedzwiedzka K."/>
            <person name="Martijn J."/>
            <person name="Lind A.E."/>
            <person name="van Eijk R."/>
            <person name="Schleper C."/>
            <person name="Guy L."/>
            <person name="Ettema T.J."/>
        </authorList>
    </citation>
    <scope>NUCLEOTIDE SEQUENCE</scope>
</reference>
<protein>
    <submittedName>
        <fullName evidence="2">Uncharacterized protein</fullName>
    </submittedName>
</protein>
<feature type="coiled-coil region" evidence="1">
    <location>
        <begin position="147"/>
        <end position="191"/>
    </location>
</feature>
<keyword evidence="1" id="KW-0175">Coiled coil</keyword>
<gene>
    <name evidence="2" type="ORF">LCGC14_2804890</name>
</gene>
<feature type="non-terminal residue" evidence="2">
    <location>
        <position position="1"/>
    </location>
</feature>
<feature type="non-terminal residue" evidence="2">
    <location>
        <position position="408"/>
    </location>
</feature>
<accession>A0A0F8YLM7</accession>
<dbReference type="AlphaFoldDB" id="A0A0F8YLM7"/>
<sequence>ELAVPPIGIQAVKSRAREAEWSPQAKYDEDVLDLALRMEEQSMSGQGAMRAGKTAPKSMRAGFAGFAMDRNAAVMSGTTFMGMAARSKDKKDIEHANQKLEPWIAGVMRRSQLEDVLEPQIRHLWLFSRGISNFFPTPDLWWGGTEIKRLMRELQELAKQNTKKAEAGQTDKKLRAEIKEVREKIASHKERQFPLRWTICEPRSTWKQRSKSRYLPEVVEIARMTWSELASEYGEKEIPKGYADLQHSTSKITVYRHHNWVYSTTVIPFYEDDVLKDVKMPHQWDHDLGMNPTVWMEVGIQPENDLNLYYKSILYDFKDSLEAMNEILGELRHIHRTEARTGLVITLNPERRGRGDAAASGDPTKIPIKNKDGNIILWDGEKVVAGPTVTINPASIEFLKWLTDFVYQ</sequence>
<evidence type="ECO:0000313" key="2">
    <source>
        <dbReference type="EMBL" id="KKK82288.1"/>
    </source>
</evidence>
<evidence type="ECO:0000256" key="1">
    <source>
        <dbReference type="SAM" id="Coils"/>
    </source>
</evidence>
<name>A0A0F8YLM7_9ZZZZ</name>
<comment type="caution">
    <text evidence="2">The sequence shown here is derived from an EMBL/GenBank/DDBJ whole genome shotgun (WGS) entry which is preliminary data.</text>
</comment>
<dbReference type="EMBL" id="LAZR01052741">
    <property type="protein sequence ID" value="KKK82288.1"/>
    <property type="molecule type" value="Genomic_DNA"/>
</dbReference>
<proteinExistence type="predicted"/>
<organism evidence="2">
    <name type="scientific">marine sediment metagenome</name>
    <dbReference type="NCBI Taxonomy" id="412755"/>
    <lineage>
        <taxon>unclassified sequences</taxon>
        <taxon>metagenomes</taxon>
        <taxon>ecological metagenomes</taxon>
    </lineage>
</organism>